<dbReference type="KEGG" id="tatv:25782804"/>
<dbReference type="InterPro" id="IPR011009">
    <property type="entry name" value="Kinase-like_dom_sf"/>
</dbReference>
<feature type="region of interest" description="Disordered" evidence="1">
    <location>
        <begin position="401"/>
        <end position="426"/>
    </location>
</feature>
<sequence>MSLFVKSLSQLLNKDKSLNPSLSKQPDPWPAPRQDAREALAFEDVVTQLFAEAPPSEEATRPFTESFIEFGTLTHTAEEPAPESLASPRLLAKAQPTDDEAIQSVNGLFILPEEDGHLKKITAPQARTQPLTQQCVPAEDTSISTEESIRKELTAQQRAEAPSLQESDQESQPFTQPYVLLVDSTDTPEAIESMEATIRNMRPSDKKKEAECAQIASVPSVLFKYGYRAETIESETKRDVAAILQYTYSRVPDTRLIISHRSKYVKGREMSSSSAIISPKQPLRSRDTFGVIQRTQDVDFTIDLLHSHNSSRLNCQIIYRPDSDNCFLVNHTGQDMNLVSLNSEDPWSACVAKGWYTVIVPSIFELTLSTPKIEASDASFCVEIMLLKKQFNICIPRPHNHAPQKRSVNHARDETTSTKRQKLNNRKAESTNFQLHLSATGDSIIPKSRRDYVARIADLRDGETAIISSLAPGGGKSIVPAVRSSYQLRRHSSINKTAFSQVFTARHSEISKDLVVKTPRSQDPIHLMLAVKIWKREKTTLERLNHPNIVTLIAFDSRILALYLEELPKSLFRGSLSTFEPLNAYKILYGVASALKYLATRRIVHNDIKPKNIAYCRSRGAVLFDFGAATSPKFEQPTGGTAWYMPPEFIETSARGAPGDIWALGITMLYVTGKIQHPDRSSNNWHIIDTRHQIEPAYKKALDWLRLISDQRAKLDQKDNVESLIYRMLQPEPIYRINAAAIITELRSGTLKPIRLE</sequence>
<dbReference type="SMART" id="SM00220">
    <property type="entry name" value="S_TKc"/>
    <property type="match status" value="1"/>
</dbReference>
<dbReference type="Pfam" id="PF00069">
    <property type="entry name" value="Pkinase"/>
    <property type="match status" value="1"/>
</dbReference>
<dbReference type="Gene3D" id="1.10.510.10">
    <property type="entry name" value="Transferase(Phosphotransferase) domain 1"/>
    <property type="match status" value="1"/>
</dbReference>
<dbReference type="Proteomes" id="UP000005426">
    <property type="component" value="Unassembled WGS sequence"/>
</dbReference>
<feature type="region of interest" description="Disordered" evidence="1">
    <location>
        <begin position="153"/>
        <end position="172"/>
    </location>
</feature>
<dbReference type="AlphaFoldDB" id="G9P0S6"/>
<evidence type="ECO:0000313" key="3">
    <source>
        <dbReference type="EMBL" id="EHK42393.1"/>
    </source>
</evidence>
<gene>
    <name evidence="3" type="ORF">TRIATDRAFT_309986</name>
</gene>
<name>G9P0S6_HYPAI</name>
<comment type="caution">
    <text evidence="3">The sequence shown here is derived from an EMBL/GenBank/DDBJ whole genome shotgun (WGS) entry which is preliminary data.</text>
</comment>
<dbReference type="OMA" id="FENDIWA"/>
<dbReference type="HOGENOM" id="CLU_021323_0_0_1"/>
<dbReference type="GeneID" id="25782804"/>
<dbReference type="InterPro" id="IPR000719">
    <property type="entry name" value="Prot_kinase_dom"/>
</dbReference>
<dbReference type="OrthoDB" id="1668230at2759"/>
<dbReference type="EMBL" id="ABDG02000026">
    <property type="protein sequence ID" value="EHK42393.1"/>
    <property type="molecule type" value="Genomic_DNA"/>
</dbReference>
<protein>
    <recommendedName>
        <fullName evidence="2">Protein kinase domain-containing protein</fullName>
    </recommendedName>
</protein>
<dbReference type="PANTHER" id="PTHR24361">
    <property type="entry name" value="MITOGEN-ACTIVATED KINASE KINASE KINASE"/>
    <property type="match status" value="1"/>
</dbReference>
<evidence type="ECO:0000313" key="4">
    <source>
        <dbReference type="Proteomes" id="UP000005426"/>
    </source>
</evidence>
<dbReference type="STRING" id="452589.G9P0S6"/>
<dbReference type="Gene3D" id="3.30.200.20">
    <property type="entry name" value="Phosphorylase Kinase, domain 1"/>
    <property type="match status" value="1"/>
</dbReference>
<evidence type="ECO:0000256" key="1">
    <source>
        <dbReference type="SAM" id="MobiDB-lite"/>
    </source>
</evidence>
<feature type="domain" description="Protein kinase" evidence="2">
    <location>
        <begin position="488"/>
        <end position="751"/>
    </location>
</feature>
<reference evidence="3 4" key="1">
    <citation type="journal article" date="2011" name="Genome Biol.">
        <title>Comparative genome sequence analysis underscores mycoparasitism as the ancestral life style of Trichoderma.</title>
        <authorList>
            <person name="Kubicek C.P."/>
            <person name="Herrera-Estrella A."/>
            <person name="Seidl-Seiboth V."/>
            <person name="Martinez D.A."/>
            <person name="Druzhinina I.S."/>
            <person name="Thon M."/>
            <person name="Zeilinger S."/>
            <person name="Casas-Flores S."/>
            <person name="Horwitz B.A."/>
            <person name="Mukherjee P.K."/>
            <person name="Mukherjee M."/>
            <person name="Kredics L."/>
            <person name="Alcaraz L.D."/>
            <person name="Aerts A."/>
            <person name="Antal Z."/>
            <person name="Atanasova L."/>
            <person name="Cervantes-Badillo M.G."/>
            <person name="Challacombe J."/>
            <person name="Chertkov O."/>
            <person name="McCluskey K."/>
            <person name="Coulpier F."/>
            <person name="Deshpande N."/>
            <person name="von Doehren H."/>
            <person name="Ebbole D.J."/>
            <person name="Esquivel-Naranjo E.U."/>
            <person name="Fekete E."/>
            <person name="Flipphi M."/>
            <person name="Glaser F."/>
            <person name="Gomez-Rodriguez E.Y."/>
            <person name="Gruber S."/>
            <person name="Han C."/>
            <person name="Henrissat B."/>
            <person name="Hermosa R."/>
            <person name="Hernandez-Onate M."/>
            <person name="Karaffa L."/>
            <person name="Kosti I."/>
            <person name="Le Crom S."/>
            <person name="Lindquist E."/>
            <person name="Lucas S."/>
            <person name="Luebeck M."/>
            <person name="Luebeck P.S."/>
            <person name="Margeot A."/>
            <person name="Metz B."/>
            <person name="Misra M."/>
            <person name="Nevalainen H."/>
            <person name="Omann M."/>
            <person name="Packer N."/>
            <person name="Perrone G."/>
            <person name="Uresti-Rivera E.E."/>
            <person name="Salamov A."/>
            <person name="Schmoll M."/>
            <person name="Seiboth B."/>
            <person name="Shapiro H."/>
            <person name="Sukno S."/>
            <person name="Tamayo-Ramos J.A."/>
            <person name="Tisch D."/>
            <person name="Wiest A."/>
            <person name="Wilkinson H.H."/>
            <person name="Zhang M."/>
            <person name="Coutinho P.M."/>
            <person name="Kenerley C.M."/>
            <person name="Monte E."/>
            <person name="Baker S.E."/>
            <person name="Grigoriev I.V."/>
        </authorList>
    </citation>
    <scope>NUCLEOTIDE SEQUENCE [LARGE SCALE GENOMIC DNA]</scope>
    <source>
        <strain evidence="4">ATCC 20476 / IMI 206040</strain>
    </source>
</reference>
<organism evidence="3 4">
    <name type="scientific">Hypocrea atroviridis (strain ATCC 20476 / IMI 206040)</name>
    <name type="common">Trichoderma atroviride</name>
    <dbReference type="NCBI Taxonomy" id="452589"/>
    <lineage>
        <taxon>Eukaryota</taxon>
        <taxon>Fungi</taxon>
        <taxon>Dikarya</taxon>
        <taxon>Ascomycota</taxon>
        <taxon>Pezizomycotina</taxon>
        <taxon>Sordariomycetes</taxon>
        <taxon>Hypocreomycetidae</taxon>
        <taxon>Hypocreales</taxon>
        <taxon>Hypocreaceae</taxon>
        <taxon>Trichoderma</taxon>
    </lineage>
</organism>
<dbReference type="InterPro" id="IPR053235">
    <property type="entry name" value="Ser_Thr_kinase"/>
</dbReference>
<feature type="compositionally biased region" description="Polar residues" evidence="1">
    <location>
        <begin position="15"/>
        <end position="24"/>
    </location>
</feature>
<dbReference type="GO" id="GO:0005737">
    <property type="term" value="C:cytoplasm"/>
    <property type="evidence" value="ECO:0007669"/>
    <property type="project" value="TreeGrafter"/>
</dbReference>
<accession>G9P0S6</accession>
<keyword evidence="4" id="KW-1185">Reference proteome</keyword>
<dbReference type="SUPFAM" id="SSF56112">
    <property type="entry name" value="Protein kinase-like (PK-like)"/>
    <property type="match status" value="1"/>
</dbReference>
<dbReference type="PROSITE" id="PS50011">
    <property type="entry name" value="PROTEIN_KINASE_DOM"/>
    <property type="match status" value="1"/>
</dbReference>
<evidence type="ECO:0000259" key="2">
    <source>
        <dbReference type="PROSITE" id="PS50011"/>
    </source>
</evidence>
<dbReference type="eggNOG" id="KOG4645">
    <property type="taxonomic scope" value="Eukaryota"/>
</dbReference>
<feature type="region of interest" description="Disordered" evidence="1">
    <location>
        <begin position="15"/>
        <end position="34"/>
    </location>
</feature>
<proteinExistence type="predicted"/>
<dbReference type="GO" id="GO:0005524">
    <property type="term" value="F:ATP binding"/>
    <property type="evidence" value="ECO:0007669"/>
    <property type="project" value="InterPro"/>
</dbReference>
<dbReference type="GO" id="GO:0004674">
    <property type="term" value="F:protein serine/threonine kinase activity"/>
    <property type="evidence" value="ECO:0007669"/>
    <property type="project" value="TreeGrafter"/>
</dbReference>